<dbReference type="GO" id="GO:0015562">
    <property type="term" value="F:efflux transmembrane transporter activity"/>
    <property type="evidence" value="ECO:0007669"/>
    <property type="project" value="InterPro"/>
</dbReference>
<keyword evidence="6" id="KW-0472">Membrane</keyword>
<proteinExistence type="inferred from homology"/>
<gene>
    <name evidence="10" type="ORF">F7Q92_02250</name>
</gene>
<evidence type="ECO:0000256" key="3">
    <source>
        <dbReference type="ARBA" id="ARBA00022448"/>
    </source>
</evidence>
<evidence type="ECO:0000313" key="10">
    <source>
        <dbReference type="EMBL" id="KAB0584996.1"/>
    </source>
</evidence>
<organism evidence="10 11">
    <name type="scientific">Ideonella dechloratans</name>
    <dbReference type="NCBI Taxonomy" id="36863"/>
    <lineage>
        <taxon>Bacteria</taxon>
        <taxon>Pseudomonadati</taxon>
        <taxon>Pseudomonadota</taxon>
        <taxon>Betaproteobacteria</taxon>
        <taxon>Burkholderiales</taxon>
        <taxon>Sphaerotilaceae</taxon>
        <taxon>Ideonella</taxon>
    </lineage>
</organism>
<dbReference type="OrthoDB" id="21543at2"/>
<dbReference type="AlphaFoldDB" id="A0A643FJK4"/>
<dbReference type="EMBL" id="VZPB01000003">
    <property type="protein sequence ID" value="KAB0584996.1"/>
    <property type="molecule type" value="Genomic_DNA"/>
</dbReference>
<keyword evidence="9" id="KW-0732">Signal</keyword>
<dbReference type="GO" id="GO:0015288">
    <property type="term" value="F:porin activity"/>
    <property type="evidence" value="ECO:0007669"/>
    <property type="project" value="TreeGrafter"/>
</dbReference>
<accession>A0A643FJK4</accession>
<evidence type="ECO:0000313" key="11">
    <source>
        <dbReference type="Proteomes" id="UP000430120"/>
    </source>
</evidence>
<keyword evidence="4" id="KW-1134">Transmembrane beta strand</keyword>
<dbReference type="GO" id="GO:0009279">
    <property type="term" value="C:cell outer membrane"/>
    <property type="evidence" value="ECO:0007669"/>
    <property type="project" value="UniProtKB-SubCell"/>
</dbReference>
<dbReference type="PANTHER" id="PTHR30026:SF20">
    <property type="entry name" value="OUTER MEMBRANE PROTEIN TOLC"/>
    <property type="match status" value="1"/>
</dbReference>
<dbReference type="Gene3D" id="1.20.1600.10">
    <property type="entry name" value="Outer membrane efflux proteins (OEP)"/>
    <property type="match status" value="1"/>
</dbReference>
<name>A0A643FJK4_IDEDE</name>
<dbReference type="InterPro" id="IPR051906">
    <property type="entry name" value="TolC-like"/>
</dbReference>
<dbReference type="PANTHER" id="PTHR30026">
    <property type="entry name" value="OUTER MEMBRANE PROTEIN TOLC"/>
    <property type="match status" value="1"/>
</dbReference>
<comment type="caution">
    <text evidence="10">The sequence shown here is derived from an EMBL/GenBank/DDBJ whole genome shotgun (WGS) entry which is preliminary data.</text>
</comment>
<feature type="coiled-coil region" evidence="8">
    <location>
        <begin position="367"/>
        <end position="394"/>
    </location>
</feature>
<feature type="signal peptide" evidence="9">
    <location>
        <begin position="1"/>
        <end position="39"/>
    </location>
</feature>
<protein>
    <submittedName>
        <fullName evidence="10">TolC family protein</fullName>
    </submittedName>
</protein>
<keyword evidence="7" id="KW-0998">Cell outer membrane</keyword>
<evidence type="ECO:0000256" key="5">
    <source>
        <dbReference type="ARBA" id="ARBA00022692"/>
    </source>
</evidence>
<evidence type="ECO:0000256" key="6">
    <source>
        <dbReference type="ARBA" id="ARBA00023136"/>
    </source>
</evidence>
<feature type="chain" id="PRO_5024826142" evidence="9">
    <location>
        <begin position="40"/>
        <end position="440"/>
    </location>
</feature>
<evidence type="ECO:0000256" key="1">
    <source>
        <dbReference type="ARBA" id="ARBA00004442"/>
    </source>
</evidence>
<comment type="similarity">
    <text evidence="2">Belongs to the outer membrane factor (OMF) (TC 1.B.17) family.</text>
</comment>
<dbReference type="GO" id="GO:1990281">
    <property type="term" value="C:efflux pump complex"/>
    <property type="evidence" value="ECO:0007669"/>
    <property type="project" value="TreeGrafter"/>
</dbReference>
<evidence type="ECO:0000256" key="4">
    <source>
        <dbReference type="ARBA" id="ARBA00022452"/>
    </source>
</evidence>
<evidence type="ECO:0000256" key="8">
    <source>
        <dbReference type="SAM" id="Coils"/>
    </source>
</evidence>
<keyword evidence="11" id="KW-1185">Reference proteome</keyword>
<dbReference type="Proteomes" id="UP000430120">
    <property type="component" value="Unassembled WGS sequence"/>
</dbReference>
<dbReference type="Pfam" id="PF02321">
    <property type="entry name" value="OEP"/>
    <property type="match status" value="2"/>
</dbReference>
<evidence type="ECO:0000256" key="2">
    <source>
        <dbReference type="ARBA" id="ARBA00007613"/>
    </source>
</evidence>
<dbReference type="InterPro" id="IPR003423">
    <property type="entry name" value="OMP_efflux"/>
</dbReference>
<evidence type="ECO:0000256" key="9">
    <source>
        <dbReference type="SAM" id="SignalP"/>
    </source>
</evidence>
<evidence type="ECO:0000256" key="7">
    <source>
        <dbReference type="ARBA" id="ARBA00023237"/>
    </source>
</evidence>
<keyword evidence="3" id="KW-0813">Transport</keyword>
<reference evidence="10 11" key="1">
    <citation type="submission" date="2019-09" db="EMBL/GenBank/DDBJ databases">
        <title>Draft genome sequences of 48 bacterial type strains from the CCUG.</title>
        <authorList>
            <person name="Tunovic T."/>
            <person name="Pineiro-Iglesias B."/>
            <person name="Unosson C."/>
            <person name="Inganas E."/>
            <person name="Ohlen M."/>
            <person name="Cardew S."/>
            <person name="Jensie-Markopoulos S."/>
            <person name="Salva-Serra F."/>
            <person name="Jaen-Luchoro D."/>
            <person name="Karlsson R."/>
            <person name="Svensson-Stadler L."/>
            <person name="Chun J."/>
            <person name="Moore E."/>
        </authorList>
    </citation>
    <scope>NUCLEOTIDE SEQUENCE [LARGE SCALE GENOMIC DNA]</scope>
    <source>
        <strain evidence="10 11">CCUG 30977</strain>
    </source>
</reference>
<dbReference type="SUPFAM" id="SSF56954">
    <property type="entry name" value="Outer membrane efflux proteins (OEP)"/>
    <property type="match status" value="1"/>
</dbReference>
<sequence length="440" mass="46968">MARRPSLCHNPMSQPLSDFRWRLAPVLLACLSMPVGLHAETLAQAMDQAVQVDGQLQASEHQVSAAQAALAAAQGQALPSFAVDGLYNHWSQAPAVQATVPMLGTLQMPVMEVNGGVYRAGVSVPLYTSGALSSNAQAAEATVGAARSASERSRQDLRLQVAEAYINVLRARSLLDLADSGVQTLASHLTDVKAYLDKGLVARGDLLAAQAASDNARQDRIRAQTALQIAESAYNRLLGRPLAQPVVIDEIAVNPAELATLDTGRTRAEVTALIRQTEALRAQSDAARAQGGPQVLLSAGFNQMDNRYLAKEGLWNVAVGLHWSLFDGGVYSSQADALAAKADAVAAQRADAETQIALQQRADRLRVDEAAARIDAAQSAVAQADENLRVARDRYQSGVGTNTEVLDAETLRLKSHNNLSNARHDHALAVQRLKRDYDAL</sequence>
<keyword evidence="5" id="KW-0812">Transmembrane</keyword>
<keyword evidence="8" id="KW-0175">Coiled coil</keyword>
<comment type="subcellular location">
    <subcellularLocation>
        <location evidence="1">Cell outer membrane</location>
    </subcellularLocation>
</comment>